<evidence type="ECO:0000313" key="2">
    <source>
        <dbReference type="EMBL" id="SFD63243.1"/>
    </source>
</evidence>
<protein>
    <submittedName>
        <fullName evidence="2">Uncharacterized protein</fullName>
    </submittedName>
</protein>
<dbReference type="OrthoDB" id="5751334at2"/>
<accession>A0A1I1U3G3</accession>
<dbReference type="Proteomes" id="UP000198862">
    <property type="component" value="Unassembled WGS sequence"/>
</dbReference>
<proteinExistence type="predicted"/>
<dbReference type="EMBL" id="FOLO01000077">
    <property type="protein sequence ID" value="SFD63243.1"/>
    <property type="molecule type" value="Genomic_DNA"/>
</dbReference>
<feature type="coiled-coil region" evidence="1">
    <location>
        <begin position="53"/>
        <end position="80"/>
    </location>
</feature>
<evidence type="ECO:0000313" key="3">
    <source>
        <dbReference type="Proteomes" id="UP000198862"/>
    </source>
</evidence>
<dbReference type="RefSeq" id="WP_091991311.1">
    <property type="nucleotide sequence ID" value="NZ_FOLO01000077.1"/>
</dbReference>
<sequence length="508" mass="59563">MKKSKNTWQLATYQTERLSTIPSMASAVSKKISLFVQSHRKMVDEASLFFIHYQTDLKRLQKLKKNLANYSEQIDIINDYKKEHGKLPLIINQSSTDKYLTQLYRLEQQIKKEYATLQSKIIQQKINRFEALDHLTDNMLDLLSNQRIFSQFLGTIALSTPLPDEEVRCIRNEKYKPIYIAGLAVALFEEIRLTHDFKNPYLKDCMQDMFDDNNASFMALEQNELSNEVMAQYREDVLKPIAKAALLQSIGSYSPQAQAIFSGDRYRMLSVKERSQLIEIVRLKSIDYFKFGIGIPQRKVNTLQEKIEYTQFEQKKLSFMLSFFEKETEDNTELLKLLRIPLIYSSFMVSTKPEFNYKKIYTAYDTLKESALKREIDPLYTKLFLSMVGYFPLGSGIYFISQETNAIEKGIVSSLYPANPHEPICKQITRHQIKSQSQKEVIVSPKTNIFFTQARLNSEFEPEFYELKYKSTYTWNANEVWEVQIPALEFWRKDGTRKVNDQIIVKEY</sequence>
<reference evidence="2 3" key="1">
    <citation type="submission" date="2016-10" db="EMBL/GenBank/DDBJ databases">
        <authorList>
            <person name="de Groot N.N."/>
        </authorList>
    </citation>
    <scope>NUCLEOTIDE SEQUENCE [LARGE SCALE GENOMIC DNA]</scope>
    <source>
        <strain evidence="2 3">DSM 6059</strain>
    </source>
</reference>
<organism evidence="2 3">
    <name type="scientific">Pseudoalteromonas denitrificans DSM 6059</name>
    <dbReference type="NCBI Taxonomy" id="1123010"/>
    <lineage>
        <taxon>Bacteria</taxon>
        <taxon>Pseudomonadati</taxon>
        <taxon>Pseudomonadota</taxon>
        <taxon>Gammaproteobacteria</taxon>
        <taxon>Alteromonadales</taxon>
        <taxon>Pseudoalteromonadaceae</taxon>
        <taxon>Pseudoalteromonas</taxon>
    </lineage>
</organism>
<keyword evidence="1" id="KW-0175">Coiled coil</keyword>
<gene>
    <name evidence="2" type="ORF">SAMN02745724_05032</name>
</gene>
<evidence type="ECO:0000256" key="1">
    <source>
        <dbReference type="SAM" id="Coils"/>
    </source>
</evidence>
<dbReference type="AlphaFoldDB" id="A0A1I1U3G3"/>
<name>A0A1I1U3G3_9GAMM</name>
<keyword evidence="3" id="KW-1185">Reference proteome</keyword>